<sequence length="75" mass="8513">MQVNTLPSCSKSGNFAKANLELEIEGSYRKMIPFFNFTAMYLLKLYRSFASLGYCRMMCDEDECLACAVSAQVFN</sequence>
<reference evidence="1" key="1">
    <citation type="submission" date="2019-11" db="EMBL/GenBank/DDBJ databases">
        <authorList>
            <person name="Feng L."/>
        </authorList>
    </citation>
    <scope>NUCLEOTIDE SEQUENCE</scope>
    <source>
        <strain evidence="1">BintestinalisLFYP9</strain>
    </source>
</reference>
<protein>
    <submittedName>
        <fullName evidence="1">Uncharacterized protein</fullName>
    </submittedName>
</protein>
<gene>
    <name evidence="1" type="ORF">BILFYP9_02472</name>
</gene>
<organism evidence="1">
    <name type="scientific">Bacteroides intestinalis</name>
    <dbReference type="NCBI Taxonomy" id="329854"/>
    <lineage>
        <taxon>Bacteria</taxon>
        <taxon>Pseudomonadati</taxon>
        <taxon>Bacteroidota</taxon>
        <taxon>Bacteroidia</taxon>
        <taxon>Bacteroidales</taxon>
        <taxon>Bacteroidaceae</taxon>
        <taxon>Bacteroides</taxon>
    </lineage>
</organism>
<evidence type="ECO:0000313" key="1">
    <source>
        <dbReference type="EMBL" id="VYT26473.1"/>
    </source>
</evidence>
<name>A0A6N2VAH1_9BACE</name>
<dbReference type="AlphaFoldDB" id="A0A6N2VAH1"/>
<dbReference type="EMBL" id="CACRSU010000024">
    <property type="protein sequence ID" value="VYT26473.1"/>
    <property type="molecule type" value="Genomic_DNA"/>
</dbReference>
<accession>A0A6N2VAH1</accession>
<proteinExistence type="predicted"/>